<sequence>MDLPEQKNFLELASKFLEVFCAFTFLIPIKTITYISLIYLSNLNLFIYLLEEYP</sequence>
<keyword evidence="3" id="KW-1185">Reference proteome</keyword>
<dbReference type="EMBL" id="CP045226">
    <property type="protein sequence ID" value="QFS48766.1"/>
    <property type="molecule type" value="Genomic_DNA"/>
</dbReference>
<feature type="transmembrane region" description="Helical" evidence="1">
    <location>
        <begin position="16"/>
        <end position="40"/>
    </location>
</feature>
<accession>A0A5P8W993</accession>
<evidence type="ECO:0000313" key="3">
    <source>
        <dbReference type="Proteomes" id="UP000326678"/>
    </source>
</evidence>
<organism evidence="2 3">
    <name type="scientific">Nostoc sphaeroides CCNUC1</name>
    <dbReference type="NCBI Taxonomy" id="2653204"/>
    <lineage>
        <taxon>Bacteria</taxon>
        <taxon>Bacillati</taxon>
        <taxon>Cyanobacteriota</taxon>
        <taxon>Cyanophyceae</taxon>
        <taxon>Nostocales</taxon>
        <taxon>Nostocaceae</taxon>
        <taxon>Nostoc</taxon>
    </lineage>
</organism>
<evidence type="ECO:0000313" key="2">
    <source>
        <dbReference type="EMBL" id="QFS48766.1"/>
    </source>
</evidence>
<reference evidence="2 3" key="1">
    <citation type="submission" date="2019-10" db="EMBL/GenBank/DDBJ databases">
        <title>Genomic and transcriptomic insights into the perfect genentic adaptation of a filamentous nitrogen-fixing cyanobacterium to rice fields.</title>
        <authorList>
            <person name="Chen Z."/>
        </authorList>
    </citation>
    <scope>NUCLEOTIDE SEQUENCE [LARGE SCALE GENOMIC DNA]</scope>
    <source>
        <strain evidence="2">CCNUC1</strain>
    </source>
</reference>
<gene>
    <name evidence="2" type="ORF">GXM_06260</name>
</gene>
<protein>
    <submittedName>
        <fullName evidence="2">Uncharacterized protein</fullName>
    </submittedName>
</protein>
<keyword evidence="1" id="KW-0812">Transmembrane</keyword>
<evidence type="ECO:0000256" key="1">
    <source>
        <dbReference type="SAM" id="Phobius"/>
    </source>
</evidence>
<dbReference type="AlphaFoldDB" id="A0A5P8W993"/>
<keyword evidence="1" id="KW-0472">Membrane</keyword>
<keyword evidence="1" id="KW-1133">Transmembrane helix</keyword>
<dbReference type="KEGG" id="nsh:GXM_06260"/>
<name>A0A5P8W993_9NOSO</name>
<dbReference type="Proteomes" id="UP000326678">
    <property type="component" value="Chromosome Gxm1"/>
</dbReference>
<proteinExistence type="predicted"/>